<comment type="caution">
    <text evidence="15">The sequence shown here is derived from an EMBL/GenBank/DDBJ whole genome shotgun (WGS) entry which is preliminary data.</text>
</comment>
<dbReference type="GO" id="GO:0004181">
    <property type="term" value="F:metallocarboxypeptidase activity"/>
    <property type="evidence" value="ECO:0007669"/>
    <property type="project" value="InterPro"/>
</dbReference>
<evidence type="ECO:0000256" key="2">
    <source>
        <dbReference type="ARBA" id="ARBA00005988"/>
    </source>
</evidence>
<evidence type="ECO:0000256" key="6">
    <source>
        <dbReference type="ARBA" id="ARBA00022729"/>
    </source>
</evidence>
<dbReference type="InterPro" id="IPR003146">
    <property type="entry name" value="M14A_act_pep"/>
</dbReference>
<evidence type="ECO:0000256" key="3">
    <source>
        <dbReference type="ARBA" id="ARBA00022645"/>
    </source>
</evidence>
<dbReference type="AlphaFoldDB" id="A0A8J6L7I8"/>
<evidence type="ECO:0000313" key="15">
    <source>
        <dbReference type="EMBL" id="KAH0813009.1"/>
    </source>
</evidence>
<dbReference type="SMART" id="SM00631">
    <property type="entry name" value="Zn_pept"/>
    <property type="match status" value="1"/>
</dbReference>
<reference evidence="15" key="2">
    <citation type="submission" date="2021-08" db="EMBL/GenBank/DDBJ databases">
        <authorList>
            <person name="Eriksson T."/>
        </authorList>
    </citation>
    <scope>NUCLEOTIDE SEQUENCE</scope>
    <source>
        <strain evidence="15">Stoneville</strain>
        <tissue evidence="15">Whole head</tissue>
    </source>
</reference>
<dbReference type="Pfam" id="PF00246">
    <property type="entry name" value="Peptidase_M14"/>
    <property type="match status" value="1"/>
</dbReference>
<dbReference type="FunFam" id="3.40.630.10:FF:000001">
    <property type="entry name" value="Carboxypeptidase B"/>
    <property type="match status" value="1"/>
</dbReference>
<dbReference type="GO" id="GO:0005615">
    <property type="term" value="C:extracellular space"/>
    <property type="evidence" value="ECO:0007669"/>
    <property type="project" value="TreeGrafter"/>
</dbReference>
<evidence type="ECO:0000256" key="4">
    <source>
        <dbReference type="ARBA" id="ARBA00022670"/>
    </source>
</evidence>
<keyword evidence="16" id="KW-1185">Reference proteome</keyword>
<keyword evidence="4" id="KW-0645">Protease</keyword>
<evidence type="ECO:0000256" key="5">
    <source>
        <dbReference type="ARBA" id="ARBA00022723"/>
    </source>
</evidence>
<dbReference type="FunFam" id="3.30.70.340:FF:000002">
    <property type="entry name" value="Carboxypeptidase A"/>
    <property type="match status" value="1"/>
</dbReference>
<name>A0A8J6L7I8_TENMO</name>
<sequence>MRATVLVALALLGFAAGVSYDGYKVYKVVPKTEIENVYLNSLASSADFDFWSTINKVGNPVTVMASPKVQRMFEDYLKTNNLEYNVEIENVESTIEAERQYHRSKEALKSGRISFDQYLRHDQINAYLDQLAKDYPDTVTLESFGQSYEKRQMNLVRISSGSSSSKPVIFVDAGIHAREWIAPATALYLINQLVENPANSDLIRDVDWIILPCLNPDGYEYSWNSDRLWRKTVSPGSLCNGCDANRNFDFHWMEAGASSWECSETYAGKQAFSEVEARHLRDYLAKTANIKAYLTLHSYGQYLLYPWGYGNVLPDNWRELDDLGHQVDNAIRAVSGTRYTIGSSTQVLYAAAGASDDWAMGGAGIDIVYTIELPGGGVYGFDLPASRIQGVVVETFEGFKVYADYVAKNRKIDN</sequence>
<dbReference type="GO" id="GO:0008270">
    <property type="term" value="F:zinc ion binding"/>
    <property type="evidence" value="ECO:0007669"/>
    <property type="project" value="InterPro"/>
</dbReference>
<evidence type="ECO:0000256" key="13">
    <source>
        <dbReference type="SAM" id="SignalP"/>
    </source>
</evidence>
<keyword evidence="10" id="KW-1015">Disulfide bond</keyword>
<evidence type="ECO:0000256" key="9">
    <source>
        <dbReference type="ARBA" id="ARBA00023049"/>
    </source>
</evidence>
<evidence type="ECO:0000256" key="12">
    <source>
        <dbReference type="PROSITE-ProRule" id="PRU01379"/>
    </source>
</evidence>
<accession>A0A8J6L7I8</accession>
<keyword evidence="7" id="KW-0378">Hydrolase</keyword>
<keyword evidence="8" id="KW-0862">Zinc</keyword>
<reference evidence="15" key="1">
    <citation type="journal article" date="2020" name="J Insects Food Feed">
        <title>The yellow mealworm (Tenebrio molitor) genome: a resource for the emerging insects as food and feed industry.</title>
        <authorList>
            <person name="Eriksson T."/>
            <person name="Andere A."/>
            <person name="Kelstrup H."/>
            <person name="Emery V."/>
            <person name="Picard C."/>
        </authorList>
    </citation>
    <scope>NUCLEOTIDE SEQUENCE</scope>
    <source>
        <strain evidence="15">Stoneville</strain>
        <tissue evidence="15">Whole head</tissue>
    </source>
</reference>
<dbReference type="Pfam" id="PF02244">
    <property type="entry name" value="Propep_M14"/>
    <property type="match status" value="1"/>
</dbReference>
<dbReference type="PROSITE" id="PS00132">
    <property type="entry name" value="CARBOXYPEPT_ZN_1"/>
    <property type="match status" value="1"/>
</dbReference>
<evidence type="ECO:0000256" key="1">
    <source>
        <dbReference type="ARBA" id="ARBA00001947"/>
    </source>
</evidence>
<dbReference type="PROSITE" id="PS52035">
    <property type="entry name" value="PEPTIDASE_M14"/>
    <property type="match status" value="1"/>
</dbReference>
<keyword evidence="5" id="KW-0479">Metal-binding</keyword>
<dbReference type="InterPro" id="IPR057246">
    <property type="entry name" value="CARBOXYPEPT_ZN_1"/>
</dbReference>
<keyword evidence="3" id="KW-0121">Carboxypeptidase</keyword>
<dbReference type="PANTHER" id="PTHR11705">
    <property type="entry name" value="PROTEASE FAMILY M14 CARBOXYPEPTIDASE A,B"/>
    <property type="match status" value="1"/>
</dbReference>
<evidence type="ECO:0000256" key="8">
    <source>
        <dbReference type="ARBA" id="ARBA00022833"/>
    </source>
</evidence>
<organism evidence="15 16">
    <name type="scientific">Tenebrio molitor</name>
    <name type="common">Yellow mealworm beetle</name>
    <dbReference type="NCBI Taxonomy" id="7067"/>
    <lineage>
        <taxon>Eukaryota</taxon>
        <taxon>Metazoa</taxon>
        <taxon>Ecdysozoa</taxon>
        <taxon>Arthropoda</taxon>
        <taxon>Hexapoda</taxon>
        <taxon>Insecta</taxon>
        <taxon>Pterygota</taxon>
        <taxon>Neoptera</taxon>
        <taxon>Endopterygota</taxon>
        <taxon>Coleoptera</taxon>
        <taxon>Polyphaga</taxon>
        <taxon>Cucujiformia</taxon>
        <taxon>Tenebrionidae</taxon>
        <taxon>Tenebrio</taxon>
    </lineage>
</organism>
<protein>
    <recommendedName>
        <fullName evidence="11">Zinc carboxypeptidase A 1</fullName>
    </recommendedName>
</protein>
<dbReference type="Proteomes" id="UP000719412">
    <property type="component" value="Unassembled WGS sequence"/>
</dbReference>
<dbReference type="OrthoDB" id="3626597at2759"/>
<keyword evidence="6 13" id="KW-0732">Signal</keyword>
<evidence type="ECO:0000259" key="14">
    <source>
        <dbReference type="PROSITE" id="PS52035"/>
    </source>
</evidence>
<evidence type="ECO:0000256" key="11">
    <source>
        <dbReference type="ARBA" id="ARBA00069039"/>
    </source>
</evidence>
<dbReference type="CDD" id="cd03860">
    <property type="entry name" value="M14_CP_A-B_like"/>
    <property type="match status" value="1"/>
</dbReference>
<comment type="cofactor">
    <cofactor evidence="1">
        <name>Zn(2+)</name>
        <dbReference type="ChEBI" id="CHEBI:29105"/>
    </cofactor>
</comment>
<comment type="similarity">
    <text evidence="2 12">Belongs to the peptidase M14 family.</text>
</comment>
<evidence type="ECO:0000256" key="7">
    <source>
        <dbReference type="ARBA" id="ARBA00022801"/>
    </source>
</evidence>
<proteinExistence type="inferred from homology"/>
<feature type="chain" id="PRO_5035151248" description="Zinc carboxypeptidase A 1" evidence="13">
    <location>
        <begin position="18"/>
        <end position="414"/>
    </location>
</feature>
<gene>
    <name evidence="15" type="ORF">GEV33_009782</name>
</gene>
<feature type="active site" description="Proton donor/acceptor" evidence="12">
    <location>
        <position position="372"/>
    </location>
</feature>
<keyword evidence="9" id="KW-0482">Metalloprotease</keyword>
<dbReference type="InterPro" id="IPR000834">
    <property type="entry name" value="Peptidase_M14"/>
</dbReference>
<feature type="domain" description="Peptidase M14" evidence="14">
    <location>
        <begin position="117"/>
        <end position="406"/>
    </location>
</feature>
<feature type="signal peptide" evidence="13">
    <location>
        <begin position="1"/>
        <end position="17"/>
    </location>
</feature>
<dbReference type="PANTHER" id="PTHR11705:SF140">
    <property type="entry name" value="FI02848P-RELATED"/>
    <property type="match status" value="1"/>
</dbReference>
<dbReference type="EMBL" id="JABDTM020025643">
    <property type="protein sequence ID" value="KAH0813009.1"/>
    <property type="molecule type" value="Genomic_DNA"/>
</dbReference>
<evidence type="ECO:0000256" key="10">
    <source>
        <dbReference type="ARBA" id="ARBA00023157"/>
    </source>
</evidence>
<evidence type="ECO:0000313" key="16">
    <source>
        <dbReference type="Proteomes" id="UP000719412"/>
    </source>
</evidence>
<dbReference type="GO" id="GO:0006508">
    <property type="term" value="P:proteolysis"/>
    <property type="evidence" value="ECO:0007669"/>
    <property type="project" value="UniProtKB-KW"/>
</dbReference>